<reference evidence="2 3" key="1">
    <citation type="submission" date="2015-09" db="EMBL/GenBank/DDBJ databases">
        <title>Draft genome of the parasitic nematode Teladorsagia circumcincta isolate WARC Sus (inbred).</title>
        <authorList>
            <person name="Mitreva M."/>
        </authorList>
    </citation>
    <scope>NUCLEOTIDE SEQUENCE [LARGE SCALE GENOMIC DNA]</scope>
    <source>
        <strain evidence="2 3">S</strain>
    </source>
</reference>
<evidence type="ECO:0000256" key="1">
    <source>
        <dbReference type="SAM" id="Phobius"/>
    </source>
</evidence>
<protein>
    <submittedName>
        <fullName evidence="2">Uncharacterized protein</fullName>
    </submittedName>
</protein>
<dbReference type="EMBL" id="KZ346715">
    <property type="protein sequence ID" value="PIO69288.1"/>
    <property type="molecule type" value="Genomic_DNA"/>
</dbReference>
<keyword evidence="1" id="KW-1133">Transmembrane helix</keyword>
<evidence type="ECO:0000313" key="3">
    <source>
        <dbReference type="Proteomes" id="UP000230423"/>
    </source>
</evidence>
<keyword evidence="1" id="KW-0472">Membrane</keyword>
<accession>A0A2G9UGB3</accession>
<name>A0A2G9UGB3_TELCI</name>
<keyword evidence="3" id="KW-1185">Reference proteome</keyword>
<dbReference type="Proteomes" id="UP000230423">
    <property type="component" value="Unassembled WGS sequence"/>
</dbReference>
<sequence>MEAAEAECLRLKKELDGIKIQYDEKAARNKEVNFYKGFVELFLTLFYFAAFKGIRNGHTRLQSKSRKENSQD</sequence>
<organism evidence="2 3">
    <name type="scientific">Teladorsagia circumcincta</name>
    <name type="common">Brown stomach worm</name>
    <name type="synonym">Ostertagia circumcincta</name>
    <dbReference type="NCBI Taxonomy" id="45464"/>
    <lineage>
        <taxon>Eukaryota</taxon>
        <taxon>Metazoa</taxon>
        <taxon>Ecdysozoa</taxon>
        <taxon>Nematoda</taxon>
        <taxon>Chromadorea</taxon>
        <taxon>Rhabditida</taxon>
        <taxon>Rhabditina</taxon>
        <taxon>Rhabditomorpha</taxon>
        <taxon>Strongyloidea</taxon>
        <taxon>Trichostrongylidae</taxon>
        <taxon>Teladorsagia</taxon>
    </lineage>
</organism>
<evidence type="ECO:0000313" key="2">
    <source>
        <dbReference type="EMBL" id="PIO69288.1"/>
    </source>
</evidence>
<proteinExistence type="predicted"/>
<keyword evidence="1" id="KW-0812">Transmembrane</keyword>
<gene>
    <name evidence="2" type="ORF">TELCIR_08892</name>
</gene>
<feature type="transmembrane region" description="Helical" evidence="1">
    <location>
        <begin position="34"/>
        <end position="54"/>
    </location>
</feature>
<dbReference type="AlphaFoldDB" id="A0A2G9UGB3"/>